<dbReference type="AlphaFoldDB" id="A0A4P6N076"/>
<protein>
    <submittedName>
        <fullName evidence="2">Monooxygenase</fullName>
    </submittedName>
</protein>
<evidence type="ECO:0000313" key="2">
    <source>
        <dbReference type="EMBL" id="QBF47513.1"/>
    </source>
</evidence>
<dbReference type="Proteomes" id="UP000290408">
    <property type="component" value="Chromosome"/>
</dbReference>
<dbReference type="KEGG" id="jli:EXU32_15400"/>
<dbReference type="Pfam" id="PF02406">
    <property type="entry name" value="MmoB_DmpM"/>
    <property type="match status" value="1"/>
</dbReference>
<keyword evidence="3" id="KW-1185">Reference proteome</keyword>
<dbReference type="InterPro" id="IPR003454">
    <property type="entry name" value="MOase_MmoB_DmpM"/>
</dbReference>
<proteinExistence type="inferred from homology"/>
<name>A0A4P6N076_9MICO</name>
<accession>A0A4P6N076</accession>
<dbReference type="RefSeq" id="WP_130630700.1">
    <property type="nucleotide sequence ID" value="NZ_CP036164.1"/>
</dbReference>
<dbReference type="EMBL" id="CP036164">
    <property type="protein sequence ID" value="QBF47513.1"/>
    <property type="molecule type" value="Genomic_DNA"/>
</dbReference>
<keyword evidence="2" id="KW-0560">Oxidoreductase</keyword>
<reference evidence="2 3" key="1">
    <citation type="submission" date="2019-02" db="EMBL/GenBank/DDBJ databases">
        <title>Genomic data mining of an Antarctic deep-sea actinobacterium, Janibacterlimosus P3-3-X1.</title>
        <authorList>
            <person name="Liao L."/>
            <person name="Chen B."/>
        </authorList>
    </citation>
    <scope>NUCLEOTIDE SEQUENCE [LARGE SCALE GENOMIC DNA]</scope>
    <source>
        <strain evidence="2 3">P3-3-X1</strain>
    </source>
</reference>
<keyword evidence="2" id="KW-0503">Monooxygenase</keyword>
<dbReference type="STRING" id="1216970.GCA_001570985_00661"/>
<organism evidence="2 3">
    <name type="scientific">Janibacter limosus</name>
    <dbReference type="NCBI Taxonomy" id="53458"/>
    <lineage>
        <taxon>Bacteria</taxon>
        <taxon>Bacillati</taxon>
        <taxon>Actinomycetota</taxon>
        <taxon>Actinomycetes</taxon>
        <taxon>Micrococcales</taxon>
        <taxon>Intrasporangiaceae</taxon>
        <taxon>Janibacter</taxon>
    </lineage>
</organism>
<evidence type="ECO:0000313" key="3">
    <source>
        <dbReference type="Proteomes" id="UP000290408"/>
    </source>
</evidence>
<dbReference type="InterPro" id="IPR036889">
    <property type="entry name" value="mOase_MmoB_DmpM_sf"/>
</dbReference>
<sequence length="104" mass="11752">MTEQTATDQTQTKAVRDVGVVIQESESNRPVIEAIEADNPGCTVMHTPGLVRITAPGRIVINQETVEEKVGREWETHEFQMAIVSYFGNIQEWDDDEIVIAWDH</sequence>
<gene>
    <name evidence="2" type="ORF">EXU32_15400</name>
</gene>
<dbReference type="GO" id="GO:0004497">
    <property type="term" value="F:monooxygenase activity"/>
    <property type="evidence" value="ECO:0007669"/>
    <property type="project" value="UniProtKB-KW"/>
</dbReference>
<dbReference type="SUPFAM" id="SSF56029">
    <property type="entry name" value="Monooxygenase (hydroxylase) regulatory protein"/>
    <property type="match status" value="1"/>
</dbReference>
<dbReference type="Gene3D" id="3.90.56.10">
    <property type="entry name" value="Monooxygenase component MmoB/DmpM"/>
    <property type="match status" value="1"/>
</dbReference>
<comment type="similarity">
    <text evidence="1">Belongs to the TmoD/XamoD family.</text>
</comment>
<dbReference type="OrthoDB" id="9805636at2"/>
<evidence type="ECO:0000256" key="1">
    <source>
        <dbReference type="ARBA" id="ARBA00006313"/>
    </source>
</evidence>